<protein>
    <submittedName>
        <fullName evidence="1">Uncharacterized protein</fullName>
    </submittedName>
</protein>
<sequence length="209" mass="24273">MIILDPKDSYDAVIAWSHTSVEDAYDERIHWEWISPIKQPPIVRMRQKDTPSHTPKPRISTRVSAELSNAIYAYLEEHGPSTSTHVAHELIALGLLGWQFATIRKALPTLARCSNLTVLRPKTRSNQHNQSLYDIIRVMKTGDLVLFTGWRITHNATRQTWVCDIPARVRDIDRLNQTDNHHDRYTIVFENDGTEQECTRDCLHKMWHV</sequence>
<reference evidence="1" key="1">
    <citation type="submission" date="2020-03" db="EMBL/GenBank/DDBJ databases">
        <title>The deep terrestrial virosphere.</title>
        <authorList>
            <person name="Holmfeldt K."/>
            <person name="Nilsson E."/>
            <person name="Simone D."/>
            <person name="Lopez-Fernandez M."/>
            <person name="Wu X."/>
            <person name="de Brujin I."/>
            <person name="Lundin D."/>
            <person name="Andersson A."/>
            <person name="Bertilsson S."/>
            <person name="Dopson M."/>
        </authorList>
    </citation>
    <scope>NUCLEOTIDE SEQUENCE</scope>
    <source>
        <strain evidence="1">MM415B06482</strain>
    </source>
</reference>
<evidence type="ECO:0000313" key="1">
    <source>
        <dbReference type="EMBL" id="QJA97221.1"/>
    </source>
</evidence>
<dbReference type="EMBL" id="MT143474">
    <property type="protein sequence ID" value="QJA97221.1"/>
    <property type="molecule type" value="Genomic_DNA"/>
</dbReference>
<name>A0A6M3LWB5_9ZZZZ</name>
<organism evidence="1">
    <name type="scientific">viral metagenome</name>
    <dbReference type="NCBI Taxonomy" id="1070528"/>
    <lineage>
        <taxon>unclassified sequences</taxon>
        <taxon>metagenomes</taxon>
        <taxon>organismal metagenomes</taxon>
    </lineage>
</organism>
<dbReference type="AlphaFoldDB" id="A0A6M3LWB5"/>
<proteinExistence type="predicted"/>
<gene>
    <name evidence="1" type="ORF">MM415B06482_0002</name>
</gene>
<accession>A0A6M3LWB5</accession>